<protein>
    <submittedName>
        <fullName evidence="2">Glycosyltransferase family 4 protein</fullName>
    </submittedName>
</protein>
<dbReference type="PANTHER" id="PTHR12526">
    <property type="entry name" value="GLYCOSYLTRANSFERASE"/>
    <property type="match status" value="1"/>
</dbReference>
<dbReference type="CDD" id="cd03801">
    <property type="entry name" value="GT4_PimA-like"/>
    <property type="match status" value="1"/>
</dbReference>
<dbReference type="InterPro" id="IPR001296">
    <property type="entry name" value="Glyco_trans_1"/>
</dbReference>
<dbReference type="AlphaFoldDB" id="A0A9X7VXC1"/>
<dbReference type="KEGG" id="afx:JZ786_18005"/>
<dbReference type="Proteomes" id="UP000663505">
    <property type="component" value="Chromosome"/>
</dbReference>
<dbReference type="EMBL" id="CP071182">
    <property type="protein sequence ID" value="QSO46364.1"/>
    <property type="molecule type" value="Genomic_DNA"/>
</dbReference>
<evidence type="ECO:0000259" key="1">
    <source>
        <dbReference type="Pfam" id="PF00534"/>
    </source>
</evidence>
<evidence type="ECO:0000313" key="2">
    <source>
        <dbReference type="EMBL" id="QSO46364.1"/>
    </source>
</evidence>
<proteinExistence type="predicted"/>
<feature type="domain" description="Glycosyl transferase family 1" evidence="1">
    <location>
        <begin position="183"/>
        <end position="344"/>
    </location>
</feature>
<dbReference type="RefSeq" id="WP_206655733.1">
    <property type="nucleotide sequence ID" value="NZ_CP071182.1"/>
</dbReference>
<gene>
    <name evidence="2" type="ORF">JZ786_18005</name>
</gene>
<organism evidence="2 3">
    <name type="scientific">Alicyclobacillus mengziensis</name>
    <dbReference type="NCBI Taxonomy" id="2931921"/>
    <lineage>
        <taxon>Bacteria</taxon>
        <taxon>Bacillati</taxon>
        <taxon>Bacillota</taxon>
        <taxon>Bacilli</taxon>
        <taxon>Bacillales</taxon>
        <taxon>Alicyclobacillaceae</taxon>
        <taxon>Alicyclobacillus</taxon>
    </lineage>
</organism>
<evidence type="ECO:0000313" key="3">
    <source>
        <dbReference type="Proteomes" id="UP000663505"/>
    </source>
</evidence>
<keyword evidence="3" id="KW-1185">Reference proteome</keyword>
<reference evidence="2 3" key="1">
    <citation type="submission" date="2021-02" db="EMBL/GenBank/DDBJ databases">
        <title>Alicyclobacillus curvatus sp. nov. and Alicyclobacillus mengziensis sp. nov., two acidophilic bacteria isolated from acid mine drainage.</title>
        <authorList>
            <person name="Huang Y."/>
        </authorList>
    </citation>
    <scope>NUCLEOTIDE SEQUENCE [LARGE SCALE GENOMIC DNA]</scope>
    <source>
        <strain evidence="2 3">S30H14</strain>
    </source>
</reference>
<dbReference type="PANTHER" id="PTHR12526:SF630">
    <property type="entry name" value="GLYCOSYLTRANSFERASE"/>
    <property type="match status" value="1"/>
</dbReference>
<accession>A0A9X7VXC1</accession>
<dbReference type="SUPFAM" id="SSF53756">
    <property type="entry name" value="UDP-Glycosyltransferase/glycogen phosphorylase"/>
    <property type="match status" value="1"/>
</dbReference>
<sequence>MRQIAVVFPGNERGGAATHILAFAKAAANYKLQPFIRFLSLGTGPLHEDIEEVYGAVPVLDGSTLFRIRTLTRMMRETYPDSLWHAHGPRANVVVYAATRRAKRLFTSTIHSDPLKDFLGSRLKSMLFTRLNLFCLRRTVGVFVGNRSFAAHVQGIPAFYVANAIDPVSESVNRGTAHEELCRSLRIEPESVLIGVVARLDPVKDIGTAIAALPLVKAKVNRPAYLVSAGPGEQLSELERVASDNGVREFVHFLGFVKDVQRLYSAFDVHVLPSKSEGESPFAILEAGAYGVPNIGSDIPGIQNLIIDGETGLLFPQGNAQVLSEQIVQLFTQPGLAADIVERFKSRVLPRFSPDAMLKAYLEGYAAMGVVIPESQRQGLQLDLS</sequence>
<name>A0A9X7VXC1_9BACL</name>
<dbReference type="Gene3D" id="3.40.50.2000">
    <property type="entry name" value="Glycogen Phosphorylase B"/>
    <property type="match status" value="2"/>
</dbReference>
<dbReference type="Pfam" id="PF00534">
    <property type="entry name" value="Glycos_transf_1"/>
    <property type="match status" value="1"/>
</dbReference>